<keyword evidence="2" id="KW-1185">Reference proteome</keyword>
<comment type="caution">
    <text evidence="1">The sequence shown here is derived from an EMBL/GenBank/DDBJ whole genome shotgun (WGS) entry which is preliminary data.</text>
</comment>
<proteinExistence type="predicted"/>
<evidence type="ECO:0000313" key="2">
    <source>
        <dbReference type="Proteomes" id="UP000821865"/>
    </source>
</evidence>
<evidence type="ECO:0000313" key="1">
    <source>
        <dbReference type="EMBL" id="KAH7966467.1"/>
    </source>
</evidence>
<gene>
    <name evidence="1" type="ORF">HPB49_016555</name>
</gene>
<sequence length="396" mass="44073">MEGGQAQKIRPANLPTSREHLVADARPDKRNRNHRKARLEQIRKASRMPHLPRGDYKIVIRLCGGLKISEHGIVHITAAVQDAAGTSRDERSEDIVCPNNYQNILIVSTSDQEHANKYQEVARVKIQDKFYETNAYETVPGMTTKEVIRGIALDEGPRDITAAVVTKKIPTAIAAKRIRQRGSDVPCTGNKCISVTSATNLDTKEMYVPTPTTRFVLDVEQQTQTKTIGANLNASYAARTIHPQIRRAKPNSRSPSSLNRDNGKDCNENYNKNMKTLPQQKTGQTNTTTTVSWADAVDSARPGAGGDTAINNKIKELKHENAQLRITLARMSDEIKNIKEGKSQLNQVTPYPHARTKDATEIPDNKMDEGDDPPPLKRKAQARSDKLDNKAGRYRN</sequence>
<dbReference type="Proteomes" id="UP000821865">
    <property type="component" value="Chromosome 2"/>
</dbReference>
<reference evidence="1" key="1">
    <citation type="submission" date="2020-05" db="EMBL/GenBank/DDBJ databases">
        <title>Large-scale comparative analyses of tick genomes elucidate their genetic diversity and vector capacities.</title>
        <authorList>
            <person name="Jia N."/>
            <person name="Wang J."/>
            <person name="Shi W."/>
            <person name="Du L."/>
            <person name="Sun Y."/>
            <person name="Zhan W."/>
            <person name="Jiang J."/>
            <person name="Wang Q."/>
            <person name="Zhang B."/>
            <person name="Ji P."/>
            <person name="Sakyi L.B."/>
            <person name="Cui X."/>
            <person name="Yuan T."/>
            <person name="Jiang B."/>
            <person name="Yang W."/>
            <person name="Lam T.T.-Y."/>
            <person name="Chang Q."/>
            <person name="Ding S."/>
            <person name="Wang X."/>
            <person name="Zhu J."/>
            <person name="Ruan X."/>
            <person name="Zhao L."/>
            <person name="Wei J."/>
            <person name="Que T."/>
            <person name="Du C."/>
            <person name="Cheng J."/>
            <person name="Dai P."/>
            <person name="Han X."/>
            <person name="Huang E."/>
            <person name="Gao Y."/>
            <person name="Liu J."/>
            <person name="Shao H."/>
            <person name="Ye R."/>
            <person name="Li L."/>
            <person name="Wei W."/>
            <person name="Wang X."/>
            <person name="Wang C."/>
            <person name="Yang T."/>
            <person name="Huo Q."/>
            <person name="Li W."/>
            <person name="Guo W."/>
            <person name="Chen H."/>
            <person name="Zhou L."/>
            <person name="Ni X."/>
            <person name="Tian J."/>
            <person name="Zhou Y."/>
            <person name="Sheng Y."/>
            <person name="Liu T."/>
            <person name="Pan Y."/>
            <person name="Xia L."/>
            <person name="Li J."/>
            <person name="Zhao F."/>
            <person name="Cao W."/>
        </authorList>
    </citation>
    <scope>NUCLEOTIDE SEQUENCE</scope>
    <source>
        <strain evidence="1">Dsil-2018</strain>
    </source>
</reference>
<protein>
    <submittedName>
        <fullName evidence="1">Uncharacterized protein</fullName>
    </submittedName>
</protein>
<accession>A0ACB8DE68</accession>
<dbReference type="EMBL" id="CM023471">
    <property type="protein sequence ID" value="KAH7966467.1"/>
    <property type="molecule type" value="Genomic_DNA"/>
</dbReference>
<organism evidence="1 2">
    <name type="scientific">Dermacentor silvarum</name>
    <name type="common">Tick</name>
    <dbReference type="NCBI Taxonomy" id="543639"/>
    <lineage>
        <taxon>Eukaryota</taxon>
        <taxon>Metazoa</taxon>
        <taxon>Ecdysozoa</taxon>
        <taxon>Arthropoda</taxon>
        <taxon>Chelicerata</taxon>
        <taxon>Arachnida</taxon>
        <taxon>Acari</taxon>
        <taxon>Parasitiformes</taxon>
        <taxon>Ixodida</taxon>
        <taxon>Ixodoidea</taxon>
        <taxon>Ixodidae</taxon>
        <taxon>Rhipicephalinae</taxon>
        <taxon>Dermacentor</taxon>
    </lineage>
</organism>
<name>A0ACB8DE68_DERSI</name>